<reference evidence="3" key="4">
    <citation type="submission" date="2023-08" db="EMBL/GenBank/DDBJ databases">
        <title>Identification and characterization of horizontal gene transfer across gut microbiota members of farm animals based on homology search.</title>
        <authorList>
            <person name="Schwarzerova J."/>
            <person name="Nykrynova M."/>
            <person name="Jureckova K."/>
            <person name="Cejkova D."/>
            <person name="Rychlik I."/>
        </authorList>
    </citation>
    <scope>NUCLEOTIDE SEQUENCE</scope>
    <source>
        <strain evidence="3">15_COKtk</strain>
    </source>
</reference>
<dbReference type="Pfam" id="PF06541">
    <property type="entry name" value="ABC_trans_CmpB"/>
    <property type="match status" value="1"/>
</dbReference>
<evidence type="ECO:0000313" key="2">
    <source>
        <dbReference type="EMBL" id="HJG29998.1"/>
    </source>
</evidence>
<evidence type="ECO:0000313" key="3">
    <source>
        <dbReference type="EMBL" id="MDN0069709.1"/>
    </source>
</evidence>
<reference evidence="2" key="2">
    <citation type="submission" date="2021-09" db="EMBL/GenBank/DDBJ databases">
        <authorList>
            <person name="Gilroy R."/>
        </authorList>
    </citation>
    <scope>NUCLEOTIDE SEQUENCE</scope>
    <source>
        <strain evidence="2">ChiGjej2B2-7701</strain>
    </source>
</reference>
<evidence type="ECO:0000256" key="1">
    <source>
        <dbReference type="SAM" id="Phobius"/>
    </source>
</evidence>
<keyword evidence="1" id="KW-0472">Membrane</keyword>
<reference evidence="3" key="3">
    <citation type="submission" date="2023-06" db="EMBL/GenBank/DDBJ databases">
        <authorList>
            <person name="Zeman M."/>
            <person name="Kubasova T."/>
            <person name="Jahodarova E."/>
            <person name="Nykrynova M."/>
            <person name="Rychlik I."/>
        </authorList>
    </citation>
    <scope>NUCLEOTIDE SEQUENCE</scope>
    <source>
        <strain evidence="3">15_COKtk</strain>
    </source>
</reference>
<dbReference type="EMBL" id="JAUEIR010000007">
    <property type="protein sequence ID" value="MDN0069709.1"/>
    <property type="molecule type" value="Genomic_DNA"/>
</dbReference>
<keyword evidence="1" id="KW-1133">Transmembrane helix</keyword>
<accession>A0A921LSC3</accession>
<keyword evidence="1" id="KW-0812">Transmembrane</keyword>
<reference evidence="2" key="1">
    <citation type="journal article" date="2021" name="PeerJ">
        <title>Extensive microbial diversity within the chicken gut microbiome revealed by metagenomics and culture.</title>
        <authorList>
            <person name="Gilroy R."/>
            <person name="Ravi A."/>
            <person name="Getino M."/>
            <person name="Pursley I."/>
            <person name="Horton D.L."/>
            <person name="Alikhan N.F."/>
            <person name="Baker D."/>
            <person name="Gharbi K."/>
            <person name="Hall N."/>
            <person name="Watson M."/>
            <person name="Adriaenssens E.M."/>
            <person name="Foster-Nyarko E."/>
            <person name="Jarju S."/>
            <person name="Secka A."/>
            <person name="Antonio M."/>
            <person name="Oren A."/>
            <person name="Chaudhuri R.R."/>
            <person name="La Ragione R."/>
            <person name="Hildebrand F."/>
            <person name="Pallen M.J."/>
        </authorList>
    </citation>
    <scope>NUCLEOTIDE SEQUENCE</scope>
    <source>
        <strain evidence="2">ChiGjej2B2-7701</strain>
    </source>
</reference>
<organism evidence="2 4">
    <name type="scientific">Collinsella ihumii</name>
    <dbReference type="NCBI Taxonomy" id="1720204"/>
    <lineage>
        <taxon>Bacteria</taxon>
        <taxon>Bacillati</taxon>
        <taxon>Actinomycetota</taxon>
        <taxon>Coriobacteriia</taxon>
        <taxon>Coriobacteriales</taxon>
        <taxon>Coriobacteriaceae</taxon>
        <taxon>Collinsella</taxon>
    </lineage>
</organism>
<dbReference type="InterPro" id="IPR010540">
    <property type="entry name" value="CmpB_TMEM229"/>
</dbReference>
<dbReference type="Proteomes" id="UP000746751">
    <property type="component" value="Unassembled WGS sequence"/>
</dbReference>
<sequence>MFRILVFVVLVFLIARAIGWFVQKYQDSHGSGRLFKRMLSDGTIDESVYAGASWRESERFGHRRRRAVLAKEQRRFVRDSRRYLRNQYLETCTPSLYQYIIIFLIASVLGLVLETIYTFAVFGIVESRVGLVWGPFSPLYGLGAVLLTLCLWQVRERPWWQIFLISAALGGTLEQCAGWSMEHFADLQSWTYLGLPDHITQWIAWRFLAMWGVIGLVWCKAIMPELIFRIGEPTTRQQRIVVGALSVFMVLDIVMTLACFWRAGQRHRDVPPRNPFEVYVDTHFDDEFMERTFENMEIGEDLPISDK</sequence>
<dbReference type="Proteomes" id="UP001168505">
    <property type="component" value="Unassembled WGS sequence"/>
</dbReference>
<gene>
    <name evidence="2" type="ORF">K8U80_01230</name>
    <name evidence="3" type="ORF">QVN40_08360</name>
</gene>
<dbReference type="AlphaFoldDB" id="A0A921LSC3"/>
<protein>
    <submittedName>
        <fullName evidence="2">ABC transporter permease</fullName>
    </submittedName>
</protein>
<proteinExistence type="predicted"/>
<feature type="transmembrane region" description="Helical" evidence="1">
    <location>
        <begin position="240"/>
        <end position="263"/>
    </location>
</feature>
<evidence type="ECO:0000313" key="4">
    <source>
        <dbReference type="Proteomes" id="UP000746751"/>
    </source>
</evidence>
<dbReference type="RefSeq" id="WP_273339792.1">
    <property type="nucleotide sequence ID" value="NZ_JAUEIR010000007.1"/>
</dbReference>
<dbReference type="EMBL" id="DYVF01000010">
    <property type="protein sequence ID" value="HJG29998.1"/>
    <property type="molecule type" value="Genomic_DNA"/>
</dbReference>
<feature type="transmembrane region" description="Helical" evidence="1">
    <location>
        <begin position="96"/>
        <end position="125"/>
    </location>
</feature>
<comment type="caution">
    <text evidence="2">The sequence shown here is derived from an EMBL/GenBank/DDBJ whole genome shotgun (WGS) entry which is preliminary data.</text>
</comment>
<feature type="transmembrane region" description="Helical" evidence="1">
    <location>
        <begin position="199"/>
        <end position="219"/>
    </location>
</feature>
<feature type="transmembrane region" description="Helical" evidence="1">
    <location>
        <begin position="132"/>
        <end position="154"/>
    </location>
</feature>
<name>A0A921LSC3_9ACTN</name>